<evidence type="ECO:0000256" key="1">
    <source>
        <dbReference type="SAM" id="Phobius"/>
    </source>
</evidence>
<gene>
    <name evidence="3" type="ORF">HNR48_001414</name>
</gene>
<name>A0A7X0JTP0_9GAMM</name>
<sequence length="363" mass="41444">MLFMLVDHARETIYLHMQVSDPMDAGSVDPGLFFTRLLSSICAPAFVFLTGLSAYLYGQFHSRQETSLFLLKRGLFLMLLEITVIGFAWTGQFPPEKFYLQVIWAIGVSMVALAGLIHLPRLLLLVITVLIIAGHNLLDSISFEPGTVLYIPWAMLHEKVFFDIGFGMQAKTTYPVLAWIGVISFGYIIGPWFGKQVNTDERLKNLIRYGLAMLAAFIVIRTLNVYGDKPWIVYDNALQTTMAFLNLTKYPPSLLFLLSTLGVSFILLAHFEKAQQGSWVIEKMAILGGAPMFFYILHLYVLKILYLVALLLFGKTKGAYYGVDHLYMVWVWSVALIVPLYYPSAWFADLKSRRRDIRWLRYF</sequence>
<dbReference type="PANTHER" id="PTHR40407:SF1">
    <property type="entry name" value="HEPARAN-ALPHA-GLUCOSAMINIDE N-ACETYLTRANSFERASE CATALYTIC DOMAIN-CONTAINING PROTEIN"/>
    <property type="match status" value="1"/>
</dbReference>
<protein>
    <submittedName>
        <fullName evidence="3">Putative membrane protein</fullName>
    </submittedName>
</protein>
<feature type="domain" description="Heparan-alpha-glucosaminide N-acetyltransferase catalytic" evidence="2">
    <location>
        <begin position="33"/>
        <end position="226"/>
    </location>
</feature>
<feature type="transmembrane region" description="Helical" evidence="1">
    <location>
        <begin position="254"/>
        <end position="271"/>
    </location>
</feature>
<feature type="transmembrane region" description="Helical" evidence="1">
    <location>
        <begin position="37"/>
        <end position="58"/>
    </location>
</feature>
<feature type="transmembrane region" description="Helical" evidence="1">
    <location>
        <begin position="206"/>
        <end position="226"/>
    </location>
</feature>
<keyword evidence="1" id="KW-1133">Transmembrane helix</keyword>
<feature type="transmembrane region" description="Helical" evidence="1">
    <location>
        <begin position="122"/>
        <end position="138"/>
    </location>
</feature>
<keyword evidence="1" id="KW-0812">Transmembrane</keyword>
<proteinExistence type="predicted"/>
<feature type="transmembrane region" description="Helical" evidence="1">
    <location>
        <begin position="292"/>
        <end position="314"/>
    </location>
</feature>
<dbReference type="PANTHER" id="PTHR40407">
    <property type="entry name" value="MEMBRANE PROTEIN-LIKE PROTEIN"/>
    <property type="match status" value="1"/>
</dbReference>
<feature type="transmembrane region" description="Helical" evidence="1">
    <location>
        <begin position="98"/>
        <end position="117"/>
    </location>
</feature>
<evidence type="ECO:0000313" key="4">
    <source>
        <dbReference type="Proteomes" id="UP000528457"/>
    </source>
</evidence>
<feature type="transmembrane region" description="Helical" evidence="1">
    <location>
        <begin position="326"/>
        <end position="348"/>
    </location>
</feature>
<evidence type="ECO:0000259" key="2">
    <source>
        <dbReference type="Pfam" id="PF07786"/>
    </source>
</evidence>
<evidence type="ECO:0000313" key="3">
    <source>
        <dbReference type="EMBL" id="MBB6521136.1"/>
    </source>
</evidence>
<keyword evidence="4" id="KW-1185">Reference proteome</keyword>
<dbReference type="Pfam" id="PF07786">
    <property type="entry name" value="HGSNAT_cat"/>
    <property type="match status" value="1"/>
</dbReference>
<comment type="caution">
    <text evidence="3">The sequence shown here is derived from an EMBL/GenBank/DDBJ whole genome shotgun (WGS) entry which is preliminary data.</text>
</comment>
<organism evidence="3 4">
    <name type="scientific">Pseudoteredinibacter isoporae</name>
    <dbReference type="NCBI Taxonomy" id="570281"/>
    <lineage>
        <taxon>Bacteria</taxon>
        <taxon>Pseudomonadati</taxon>
        <taxon>Pseudomonadota</taxon>
        <taxon>Gammaproteobacteria</taxon>
        <taxon>Cellvibrionales</taxon>
        <taxon>Cellvibrionaceae</taxon>
        <taxon>Pseudoteredinibacter</taxon>
    </lineage>
</organism>
<feature type="transmembrane region" description="Helical" evidence="1">
    <location>
        <begin position="176"/>
        <end position="194"/>
    </location>
</feature>
<feature type="transmembrane region" description="Helical" evidence="1">
    <location>
        <begin position="70"/>
        <end position="92"/>
    </location>
</feature>
<reference evidence="3 4" key="1">
    <citation type="submission" date="2020-08" db="EMBL/GenBank/DDBJ databases">
        <title>Genomic Encyclopedia of Type Strains, Phase IV (KMG-IV): sequencing the most valuable type-strain genomes for metagenomic binning, comparative biology and taxonomic classification.</title>
        <authorList>
            <person name="Goeker M."/>
        </authorList>
    </citation>
    <scope>NUCLEOTIDE SEQUENCE [LARGE SCALE GENOMIC DNA]</scope>
    <source>
        <strain evidence="3 4">DSM 22368</strain>
    </source>
</reference>
<dbReference type="AlphaFoldDB" id="A0A7X0JTP0"/>
<dbReference type="Proteomes" id="UP000528457">
    <property type="component" value="Unassembled WGS sequence"/>
</dbReference>
<dbReference type="InParanoid" id="A0A7X0JTP0"/>
<accession>A0A7X0JTP0</accession>
<dbReference type="EMBL" id="JACHHT010000001">
    <property type="protein sequence ID" value="MBB6521136.1"/>
    <property type="molecule type" value="Genomic_DNA"/>
</dbReference>
<keyword evidence="1" id="KW-0472">Membrane</keyword>
<dbReference type="InterPro" id="IPR012429">
    <property type="entry name" value="HGSNAT_cat"/>
</dbReference>